<keyword evidence="9" id="KW-0472">Membrane</keyword>
<dbReference type="GO" id="GO:0006811">
    <property type="term" value="P:monoatomic ion transport"/>
    <property type="evidence" value="ECO:0007669"/>
    <property type="project" value="UniProtKB-KW"/>
</dbReference>
<keyword evidence="8" id="KW-0626">Porin</keyword>
<evidence type="ECO:0000313" key="13">
    <source>
        <dbReference type="EMBL" id="CAB3741039.1"/>
    </source>
</evidence>
<dbReference type="PANTHER" id="PTHR34501:SF9">
    <property type="entry name" value="MAJOR OUTER MEMBRANE PROTEIN P.IA"/>
    <property type="match status" value="1"/>
</dbReference>
<dbReference type="Pfam" id="PF13609">
    <property type="entry name" value="Porin_4"/>
    <property type="match status" value="1"/>
</dbReference>
<protein>
    <submittedName>
        <fullName evidence="13 14">Porin</fullName>
    </submittedName>
</protein>
<dbReference type="InterPro" id="IPR033900">
    <property type="entry name" value="Gram_neg_porin_domain"/>
</dbReference>
<proteinExistence type="predicted"/>
<keyword evidence="3" id="KW-0813">Transport</keyword>
<feature type="domain" description="Porin" evidence="12">
    <location>
        <begin position="10"/>
        <end position="350"/>
    </location>
</feature>
<dbReference type="InterPro" id="IPR050298">
    <property type="entry name" value="Gram-neg_bact_OMP"/>
</dbReference>
<dbReference type="SUPFAM" id="SSF56935">
    <property type="entry name" value="Porins"/>
    <property type="match status" value="1"/>
</dbReference>
<accession>A0A2N7W038</accession>
<dbReference type="PANTHER" id="PTHR34501">
    <property type="entry name" value="PROTEIN YDDL-RELATED"/>
    <property type="match status" value="1"/>
</dbReference>
<dbReference type="RefSeq" id="WP_102636178.1">
    <property type="nucleotide sequence ID" value="NZ_CADIJZ010000045.1"/>
</dbReference>
<dbReference type="InterPro" id="IPR002299">
    <property type="entry name" value="Porin_Neis"/>
</dbReference>
<keyword evidence="4" id="KW-1134">Transmembrane beta strand</keyword>
<evidence type="ECO:0000313" key="15">
    <source>
        <dbReference type="Proteomes" id="UP000235659"/>
    </source>
</evidence>
<gene>
    <name evidence="14" type="ORF">C0Z16_32810</name>
    <name evidence="13" type="ORF">LMG27174_06707</name>
</gene>
<sequence length="385" mass="40303">MFIKRKHLAAAAVAGALVSVAHAQSSVTLYGVLDESVQFTNSGKTPGGKAGPVWGLGNSANNTTVFGIRGSEDVGGGMHAIFDLESGFNLGNGASSNSADMFSRQSWVGVKDDRWGTLTLGKQYSPVTNYLCPVSAYCTFGGNTSAHVYDNDTVGGSYTVSNSVTYESPVVAGWHFGSMYAFSNAAGQFQNNRLVSAGTAYDYGPFHFAAAYMDADNLVSANNSLGAVNAGMGYTIAAGDQTIWGGGARADIGAGTVGLLYTHSSYLSLASGNSLDVRAGDDLRFDNYSVYGKYPLTHALSLGAGYTLTTEHLSGATSATLHNQQVTMEVDYGLSRRTLLYTEAAYQHVSGGNGLSLSYAEITDTGIESGSNNQTQISVGLRHNF</sequence>
<dbReference type="CDD" id="cd00342">
    <property type="entry name" value="gram_neg_porins"/>
    <property type="match status" value="1"/>
</dbReference>
<evidence type="ECO:0000313" key="14">
    <source>
        <dbReference type="EMBL" id="PMS22779.1"/>
    </source>
</evidence>
<dbReference type="PRINTS" id="PR00184">
    <property type="entry name" value="NEISSPPORIN"/>
</dbReference>
<dbReference type="GO" id="GO:0015288">
    <property type="term" value="F:porin activity"/>
    <property type="evidence" value="ECO:0007669"/>
    <property type="project" value="UniProtKB-KW"/>
</dbReference>
<name>A0A2N7W038_9BURK</name>
<dbReference type="GO" id="GO:0009279">
    <property type="term" value="C:cell outer membrane"/>
    <property type="evidence" value="ECO:0007669"/>
    <property type="project" value="UniProtKB-SubCell"/>
</dbReference>
<dbReference type="AlphaFoldDB" id="A0A2N7W038"/>
<dbReference type="Proteomes" id="UP000494205">
    <property type="component" value="Unassembled WGS sequence"/>
</dbReference>
<keyword evidence="5" id="KW-0812">Transmembrane</keyword>
<evidence type="ECO:0000256" key="10">
    <source>
        <dbReference type="ARBA" id="ARBA00023237"/>
    </source>
</evidence>
<keyword evidence="15" id="KW-1185">Reference proteome</keyword>
<comment type="subunit">
    <text evidence="2">Homotrimer.</text>
</comment>
<evidence type="ECO:0000313" key="16">
    <source>
        <dbReference type="Proteomes" id="UP000494205"/>
    </source>
</evidence>
<evidence type="ECO:0000256" key="2">
    <source>
        <dbReference type="ARBA" id="ARBA00011233"/>
    </source>
</evidence>
<evidence type="ECO:0000256" key="8">
    <source>
        <dbReference type="ARBA" id="ARBA00023114"/>
    </source>
</evidence>
<keyword evidence="6 11" id="KW-0732">Signal</keyword>
<evidence type="ECO:0000256" key="1">
    <source>
        <dbReference type="ARBA" id="ARBA00004571"/>
    </source>
</evidence>
<dbReference type="EMBL" id="PNXY01000042">
    <property type="protein sequence ID" value="PMS22779.1"/>
    <property type="molecule type" value="Genomic_DNA"/>
</dbReference>
<evidence type="ECO:0000256" key="3">
    <source>
        <dbReference type="ARBA" id="ARBA00022448"/>
    </source>
</evidence>
<reference evidence="14 15" key="1">
    <citation type="submission" date="2018-01" db="EMBL/GenBank/DDBJ databases">
        <title>Whole genome analyses suggest that Burkholderia sensu lato contains two further novel genera in the rhizoxinica-symbiotica group Mycetohabitans gen. nov., and Trinickia gen. nov.: implications for the evolution of diazotrophy and nodulation in the Burkholderiaceae.</title>
        <authorList>
            <person name="Estrada-de los Santos P."/>
            <person name="Palmer M."/>
            <person name="Chavez-Ramirez B."/>
            <person name="Beukes C."/>
            <person name="Steenkamp E.T."/>
            <person name="Hirsch A.M."/>
            <person name="Manyaka P."/>
            <person name="Maluk M."/>
            <person name="Lafos M."/>
            <person name="Crook M."/>
            <person name="Gross E."/>
            <person name="Simon M.F."/>
            <person name="Bueno dos Reis Junior F."/>
            <person name="Poole P.S."/>
            <person name="Venter S.N."/>
            <person name="James E.K."/>
        </authorList>
    </citation>
    <scope>NUCLEOTIDE SEQUENCE [LARGE SCALE GENOMIC DNA]</scope>
    <source>
        <strain evidence="14 15">WSM 3937</strain>
    </source>
</reference>
<dbReference type="EMBL" id="CADIJZ010000045">
    <property type="protein sequence ID" value="CAB3741039.1"/>
    <property type="molecule type" value="Genomic_DNA"/>
</dbReference>
<dbReference type="Gene3D" id="2.40.160.10">
    <property type="entry name" value="Porin"/>
    <property type="match status" value="1"/>
</dbReference>
<organism evidence="13 16">
    <name type="scientific">Paraburkholderia rhynchosiae</name>
    <dbReference type="NCBI Taxonomy" id="487049"/>
    <lineage>
        <taxon>Bacteria</taxon>
        <taxon>Pseudomonadati</taxon>
        <taxon>Pseudomonadota</taxon>
        <taxon>Betaproteobacteria</taxon>
        <taxon>Burkholderiales</taxon>
        <taxon>Burkholderiaceae</taxon>
        <taxon>Paraburkholderia</taxon>
    </lineage>
</organism>
<feature type="signal peptide" evidence="11">
    <location>
        <begin position="1"/>
        <end position="23"/>
    </location>
</feature>
<evidence type="ECO:0000256" key="4">
    <source>
        <dbReference type="ARBA" id="ARBA00022452"/>
    </source>
</evidence>
<keyword evidence="7" id="KW-0406">Ion transport</keyword>
<evidence type="ECO:0000256" key="7">
    <source>
        <dbReference type="ARBA" id="ARBA00023065"/>
    </source>
</evidence>
<evidence type="ECO:0000256" key="6">
    <source>
        <dbReference type="ARBA" id="ARBA00022729"/>
    </source>
</evidence>
<keyword evidence="10" id="KW-0998">Cell outer membrane</keyword>
<evidence type="ECO:0000256" key="11">
    <source>
        <dbReference type="SAM" id="SignalP"/>
    </source>
</evidence>
<dbReference type="OrthoDB" id="6975458at2"/>
<evidence type="ECO:0000259" key="12">
    <source>
        <dbReference type="Pfam" id="PF13609"/>
    </source>
</evidence>
<reference evidence="13 16" key="2">
    <citation type="submission" date="2020-04" db="EMBL/GenBank/DDBJ databases">
        <authorList>
            <person name="De Canck E."/>
        </authorList>
    </citation>
    <scope>NUCLEOTIDE SEQUENCE [LARGE SCALE GENOMIC DNA]</scope>
    <source>
        <strain evidence="13 16">LMG 27174</strain>
    </source>
</reference>
<feature type="chain" id="PRO_5044384138" evidence="11">
    <location>
        <begin position="24"/>
        <end position="385"/>
    </location>
</feature>
<evidence type="ECO:0000256" key="5">
    <source>
        <dbReference type="ARBA" id="ARBA00022692"/>
    </source>
</evidence>
<dbReference type="GO" id="GO:0046930">
    <property type="term" value="C:pore complex"/>
    <property type="evidence" value="ECO:0007669"/>
    <property type="project" value="UniProtKB-KW"/>
</dbReference>
<evidence type="ECO:0000256" key="9">
    <source>
        <dbReference type="ARBA" id="ARBA00023136"/>
    </source>
</evidence>
<comment type="subcellular location">
    <subcellularLocation>
        <location evidence="1">Cell outer membrane</location>
        <topology evidence="1">Multi-pass membrane protein</topology>
    </subcellularLocation>
</comment>
<dbReference type="Proteomes" id="UP000235659">
    <property type="component" value="Unassembled WGS sequence"/>
</dbReference>
<dbReference type="InterPro" id="IPR023614">
    <property type="entry name" value="Porin_dom_sf"/>
</dbReference>